<accession>A0AAE4APV8</accession>
<organism evidence="1 2">
    <name type="scientific">Oligosphaera ethanolica</name>
    <dbReference type="NCBI Taxonomy" id="760260"/>
    <lineage>
        <taxon>Bacteria</taxon>
        <taxon>Pseudomonadati</taxon>
        <taxon>Lentisphaerota</taxon>
        <taxon>Oligosphaeria</taxon>
        <taxon>Oligosphaerales</taxon>
        <taxon>Oligosphaeraceae</taxon>
        <taxon>Oligosphaera</taxon>
    </lineage>
</organism>
<dbReference type="SUPFAM" id="SSF51726">
    <property type="entry name" value="UROD/MetE-like"/>
    <property type="match status" value="1"/>
</dbReference>
<dbReference type="RefSeq" id="WP_307263081.1">
    <property type="nucleotide sequence ID" value="NZ_JAUSVL010000001.1"/>
</dbReference>
<proteinExistence type="predicted"/>
<dbReference type="AlphaFoldDB" id="A0AAE4APV8"/>
<protein>
    <recommendedName>
        <fullName evidence="3">Uroporphyrinogen decarboxylase (URO-D) domain-containing protein</fullName>
    </recommendedName>
</protein>
<sequence>MDLRPYLDDLETRLDDAVETALSNDWSAFCAGQFRGDIFSPRRRATAAATLSWPSPRVNAALDDYSLMALQQLATCSAQVAQGSGAMLTVRANYGTGIMPTLFGAELFIMDDCHNTLPTTTPLATDDDKLRRLLDRGIPDLRRGLGEKVFAMGEFYRELFAPYPRIRRYVNVYHPDLQGPMDVYELLRGSAMFLDLMDSPELAHQALALITDTYAAFMREWLALYPYAGPTSCHWSMMQPGCIMLRDDSAMNLSPDLFDDFIFPYNQRLLREFGGGAEHFCGRGEHYIPSLCRQEGLGAINLSQPEYNDMELIFQHSIDRGILIIGLRRDAAEAALRAGRDLHGRVHCP</sequence>
<keyword evidence="2" id="KW-1185">Reference proteome</keyword>
<dbReference type="Proteomes" id="UP001238163">
    <property type="component" value="Unassembled WGS sequence"/>
</dbReference>
<name>A0AAE4APV8_9BACT</name>
<gene>
    <name evidence="1" type="ORF">J3R75_003073</name>
</gene>
<comment type="caution">
    <text evidence="1">The sequence shown here is derived from an EMBL/GenBank/DDBJ whole genome shotgun (WGS) entry which is preliminary data.</text>
</comment>
<evidence type="ECO:0000313" key="1">
    <source>
        <dbReference type="EMBL" id="MDQ0290966.1"/>
    </source>
</evidence>
<evidence type="ECO:0000313" key="2">
    <source>
        <dbReference type="Proteomes" id="UP001238163"/>
    </source>
</evidence>
<dbReference type="InterPro" id="IPR038071">
    <property type="entry name" value="UROD/MetE-like_sf"/>
</dbReference>
<dbReference type="EMBL" id="JAUSVL010000001">
    <property type="protein sequence ID" value="MDQ0290966.1"/>
    <property type="molecule type" value="Genomic_DNA"/>
</dbReference>
<reference evidence="1" key="1">
    <citation type="submission" date="2023-07" db="EMBL/GenBank/DDBJ databases">
        <title>Genomic Encyclopedia of Type Strains, Phase IV (KMG-IV): sequencing the most valuable type-strain genomes for metagenomic binning, comparative biology and taxonomic classification.</title>
        <authorList>
            <person name="Goeker M."/>
        </authorList>
    </citation>
    <scope>NUCLEOTIDE SEQUENCE</scope>
    <source>
        <strain evidence="1">DSM 24202</strain>
    </source>
</reference>
<dbReference type="Gene3D" id="3.20.20.210">
    <property type="match status" value="1"/>
</dbReference>
<evidence type="ECO:0008006" key="3">
    <source>
        <dbReference type="Google" id="ProtNLM"/>
    </source>
</evidence>